<feature type="region of interest" description="Disordered" evidence="5">
    <location>
        <begin position="880"/>
        <end position="909"/>
    </location>
</feature>
<evidence type="ECO:0000256" key="3">
    <source>
        <dbReference type="ARBA" id="ARBA00022833"/>
    </source>
</evidence>
<dbReference type="InterPro" id="IPR052650">
    <property type="entry name" value="Zinc_finger_CCCH"/>
</dbReference>
<feature type="domain" description="C3H1-type" evidence="6">
    <location>
        <begin position="190"/>
        <end position="217"/>
    </location>
</feature>
<evidence type="ECO:0000256" key="4">
    <source>
        <dbReference type="PROSITE-ProRule" id="PRU00723"/>
    </source>
</evidence>
<accession>A0A8J5H2K9</accession>
<dbReference type="InterPro" id="IPR000571">
    <property type="entry name" value="Znf_CCCH"/>
</dbReference>
<reference evidence="7 8" key="1">
    <citation type="submission" date="2020-08" db="EMBL/GenBank/DDBJ databases">
        <title>Plant Genome Project.</title>
        <authorList>
            <person name="Zhang R.-G."/>
        </authorList>
    </citation>
    <scope>NUCLEOTIDE SEQUENCE [LARGE SCALE GENOMIC DNA]</scope>
    <source>
        <tissue evidence="7">Rhizome</tissue>
    </source>
</reference>
<dbReference type="SUPFAM" id="SSF90229">
    <property type="entry name" value="CCCH zinc finger"/>
    <property type="match status" value="1"/>
</dbReference>
<dbReference type="Pfam" id="PF00642">
    <property type="entry name" value="zf-CCCH"/>
    <property type="match status" value="1"/>
</dbReference>
<dbReference type="AlphaFoldDB" id="A0A8J5H2K9"/>
<name>A0A8J5H2K9_ZINOF</name>
<feature type="compositionally biased region" description="Basic and acidic residues" evidence="5">
    <location>
        <begin position="1"/>
        <end position="10"/>
    </location>
</feature>
<evidence type="ECO:0000313" key="7">
    <source>
        <dbReference type="EMBL" id="KAG6508314.1"/>
    </source>
</evidence>
<gene>
    <name evidence="7" type="ORF">ZIOFF_033688</name>
</gene>
<evidence type="ECO:0000313" key="8">
    <source>
        <dbReference type="Proteomes" id="UP000734854"/>
    </source>
</evidence>
<organism evidence="7 8">
    <name type="scientific">Zingiber officinale</name>
    <name type="common">Ginger</name>
    <name type="synonym">Amomum zingiber</name>
    <dbReference type="NCBI Taxonomy" id="94328"/>
    <lineage>
        <taxon>Eukaryota</taxon>
        <taxon>Viridiplantae</taxon>
        <taxon>Streptophyta</taxon>
        <taxon>Embryophyta</taxon>
        <taxon>Tracheophyta</taxon>
        <taxon>Spermatophyta</taxon>
        <taxon>Magnoliopsida</taxon>
        <taxon>Liliopsida</taxon>
        <taxon>Zingiberales</taxon>
        <taxon>Zingiberaceae</taxon>
        <taxon>Zingiber</taxon>
    </lineage>
</organism>
<keyword evidence="8" id="KW-1185">Reference proteome</keyword>
<dbReference type="Gene3D" id="4.10.1000.10">
    <property type="entry name" value="Zinc finger, CCCH-type"/>
    <property type="match status" value="1"/>
</dbReference>
<feature type="compositionally biased region" description="Basic and acidic residues" evidence="5">
    <location>
        <begin position="31"/>
        <end position="56"/>
    </location>
</feature>
<feature type="region of interest" description="Disordered" evidence="5">
    <location>
        <begin position="1"/>
        <end position="56"/>
    </location>
</feature>
<dbReference type="PANTHER" id="PTHR36886:SF3">
    <property type="entry name" value="PROTEIN FRIGIDA-ESSENTIAL 1"/>
    <property type="match status" value="1"/>
</dbReference>
<dbReference type="EMBL" id="JACMSC010000009">
    <property type="protein sequence ID" value="KAG6508314.1"/>
    <property type="molecule type" value="Genomic_DNA"/>
</dbReference>
<evidence type="ECO:0000259" key="6">
    <source>
        <dbReference type="PROSITE" id="PS50103"/>
    </source>
</evidence>
<evidence type="ECO:0000256" key="2">
    <source>
        <dbReference type="ARBA" id="ARBA00022771"/>
    </source>
</evidence>
<keyword evidence="3 4" id="KW-0862">Zinc</keyword>
<comment type="caution">
    <text evidence="7">The sequence shown here is derived from an EMBL/GenBank/DDBJ whole genome shotgun (WGS) entry which is preliminary data.</text>
</comment>
<evidence type="ECO:0000256" key="1">
    <source>
        <dbReference type="ARBA" id="ARBA00022723"/>
    </source>
</evidence>
<protein>
    <recommendedName>
        <fullName evidence="6">C3H1-type domain-containing protein</fullName>
    </recommendedName>
</protein>
<dbReference type="InterPro" id="IPR036855">
    <property type="entry name" value="Znf_CCCH_sf"/>
</dbReference>
<dbReference type="PROSITE" id="PS50103">
    <property type="entry name" value="ZF_C3H1"/>
    <property type="match status" value="1"/>
</dbReference>
<feature type="compositionally biased region" description="Acidic residues" evidence="5">
    <location>
        <begin position="891"/>
        <end position="906"/>
    </location>
</feature>
<keyword evidence="2 4" id="KW-0863">Zinc-finger</keyword>
<proteinExistence type="predicted"/>
<keyword evidence="1 4" id="KW-0479">Metal-binding</keyword>
<feature type="zinc finger region" description="C3H1-type" evidence="4">
    <location>
        <begin position="190"/>
        <end position="217"/>
    </location>
</feature>
<dbReference type="GO" id="GO:0008270">
    <property type="term" value="F:zinc ion binding"/>
    <property type="evidence" value="ECO:0007669"/>
    <property type="project" value="UniProtKB-KW"/>
</dbReference>
<feature type="region of interest" description="Disordered" evidence="5">
    <location>
        <begin position="703"/>
        <end position="722"/>
    </location>
</feature>
<dbReference type="Proteomes" id="UP000734854">
    <property type="component" value="Unassembled WGS sequence"/>
</dbReference>
<dbReference type="PANTHER" id="PTHR36886">
    <property type="entry name" value="PROTEIN FRIGIDA-ESSENTIAL 1"/>
    <property type="match status" value="1"/>
</dbReference>
<sequence length="1038" mass="114416">MPEPSPKSDRASPSLPLQVADSLADDCVSPEEDRREIGEEGERVAEEERDEGRRRDDEEMILCSCPDASTEHIEVEKQRFVSFFYVQDDLEFLEGLCPFASPIGALVVLYTSKKQEGCCKNPKSISSNSERSFVNSSNSHAQYFRDGDLGNGSPSKLHYKKTSEDKNEELCQPKKRPWSSPFIQHERENKNPAIVCDFFAQGWCIKGSSCRFLHKKDVVGDSGLETQEGISDMPISEYSTKPDFHLQRSLVRTYGKEMHGLSEFKSHDILHASKNFCDEHFQSGSGRTSALLCDEVRQESMFQRKNTITGLVPMVDFTADRYSTSGEISSRHFSNERMMYKEMPIGDHRNDASSLTENPLISESVLFSGVSSTPIDVHRDSDDAYSFGEKPDDLSGQHRGSCFTIHDSSCLTSFKSNFDNSTYSIQGSAATESLHSFAQAGTRFIHGLPVSDERGDVHTMLNHCSNFTTYGQPNVAGDSLSRLQQNLEENTWENSIPFQPSFSFASFIESCSDSQFDALGSNIGHPKEVTTPVLAGDFKPGYDANKSANSFTSASDTATVAPGLTTNDEKGNIPRMTDPAPINDAKVDNNMRDVNNLDNNIMESKSMKMVYAALVEFLKELLKPWWKEGHLSRDTHKLIVKKTTEKVLGALQPHQVPNSPLSIQQYLSSSRPKLLKLVEVYSLPWQSKPNQRSRFQILELVPGSAHGQEEEQTTSPSKLKFPMSMGSERKISVDPLSLKLVAEDGGAPPAVDSPLFLLPPLAQPDLFSGSLQGGSFKSPNLAQQRHHLAAVTSLGRQHSLALSRFAAEQRAALCRSKSCGEGRSSVPSDGFIDILSSRESAARVAPGRQQSHSVGSGEPRAAQRVKCGCLFLPGLSHKKKQMSLRNRSQMEEEGEDEEEEEEEVEVMDASHVSRTVSLEKFENASWNSSSPVSGSPRGSLFHFPTELLLIGRSETNSPVRAAFVFDGGAGNANTVLKRSLSRLGSSKSQGALLSNRHVRFTATASPVSEPASPSSAPITPRLQKAREEFDAYLEAQCA</sequence>
<evidence type="ECO:0000256" key="5">
    <source>
        <dbReference type="SAM" id="MobiDB-lite"/>
    </source>
</evidence>